<dbReference type="GO" id="GO:0008061">
    <property type="term" value="F:chitin binding"/>
    <property type="evidence" value="ECO:0007669"/>
    <property type="project" value="InterPro"/>
</dbReference>
<dbReference type="SUPFAM" id="SSF51445">
    <property type="entry name" value="(Trans)glycosidases"/>
    <property type="match status" value="1"/>
</dbReference>
<evidence type="ECO:0000313" key="7">
    <source>
        <dbReference type="Proteomes" id="UP000182719"/>
    </source>
</evidence>
<accession>A0A1H7QAX5</accession>
<feature type="domain" description="CBM2" evidence="4">
    <location>
        <begin position="35"/>
        <end position="148"/>
    </location>
</feature>
<dbReference type="Pfam" id="PF00704">
    <property type="entry name" value="Glyco_hydro_18"/>
    <property type="match status" value="1"/>
</dbReference>
<protein>
    <recommendedName>
        <fullName evidence="2">chitinase</fullName>
        <ecNumber evidence="2">3.2.1.14</ecNumber>
    </recommendedName>
</protein>
<dbReference type="SMART" id="SM00637">
    <property type="entry name" value="CBD_II"/>
    <property type="match status" value="1"/>
</dbReference>
<dbReference type="InterPro" id="IPR013783">
    <property type="entry name" value="Ig-like_fold"/>
</dbReference>
<dbReference type="PANTHER" id="PTHR11177">
    <property type="entry name" value="CHITINASE"/>
    <property type="match status" value="1"/>
</dbReference>
<dbReference type="Proteomes" id="UP000182719">
    <property type="component" value="Unassembled WGS sequence"/>
</dbReference>
<organism evidence="6 7">
    <name type="scientific">Stigmatella aurantiaca</name>
    <dbReference type="NCBI Taxonomy" id="41"/>
    <lineage>
        <taxon>Bacteria</taxon>
        <taxon>Pseudomonadati</taxon>
        <taxon>Myxococcota</taxon>
        <taxon>Myxococcia</taxon>
        <taxon>Myxococcales</taxon>
        <taxon>Cystobacterineae</taxon>
        <taxon>Archangiaceae</taxon>
        <taxon>Stigmatella</taxon>
    </lineage>
</organism>
<evidence type="ECO:0000259" key="5">
    <source>
        <dbReference type="PROSITE" id="PS51910"/>
    </source>
</evidence>
<dbReference type="Pfam" id="PF17957">
    <property type="entry name" value="Big_7"/>
    <property type="match status" value="1"/>
</dbReference>
<proteinExistence type="predicted"/>
<dbReference type="InterPro" id="IPR017853">
    <property type="entry name" value="GH"/>
</dbReference>
<dbReference type="SUPFAM" id="SSF49384">
    <property type="entry name" value="Carbohydrate-binding domain"/>
    <property type="match status" value="1"/>
</dbReference>
<dbReference type="InterPro" id="IPR008965">
    <property type="entry name" value="CBM2/CBM3_carb-bd_dom_sf"/>
</dbReference>
<feature type="domain" description="GH18" evidence="5">
    <location>
        <begin position="260"/>
        <end position="615"/>
    </location>
</feature>
<dbReference type="InterPro" id="IPR001223">
    <property type="entry name" value="Glyco_hydro18_cat"/>
</dbReference>
<evidence type="ECO:0000313" key="6">
    <source>
        <dbReference type="EMBL" id="SEL44635.1"/>
    </source>
</evidence>
<dbReference type="SMART" id="SM00636">
    <property type="entry name" value="Glyco_18"/>
    <property type="match status" value="1"/>
</dbReference>
<keyword evidence="3" id="KW-0146">Chitin degradation</keyword>
<comment type="catalytic activity">
    <reaction evidence="1">
        <text>Random endo-hydrolysis of N-acetyl-beta-D-glucosaminide (1-&gt;4)-beta-linkages in chitin and chitodextrins.</text>
        <dbReference type="EC" id="3.2.1.14"/>
    </reaction>
</comment>
<dbReference type="GO" id="GO:0006032">
    <property type="term" value="P:chitin catabolic process"/>
    <property type="evidence" value="ECO:0007669"/>
    <property type="project" value="UniProtKB-KW"/>
</dbReference>
<gene>
    <name evidence="6" type="ORF">SAMN05444354_10661</name>
</gene>
<dbReference type="GO" id="GO:0030247">
    <property type="term" value="F:polysaccharide binding"/>
    <property type="evidence" value="ECO:0007669"/>
    <property type="project" value="UniProtKB-UniRule"/>
</dbReference>
<keyword evidence="3" id="KW-0624">Polysaccharide degradation</keyword>
<dbReference type="GO" id="GO:0008843">
    <property type="term" value="F:endochitinase activity"/>
    <property type="evidence" value="ECO:0007669"/>
    <property type="project" value="UniProtKB-EC"/>
</dbReference>
<dbReference type="Pfam" id="PF00553">
    <property type="entry name" value="CBM_2"/>
    <property type="match status" value="1"/>
</dbReference>
<reference evidence="7" key="1">
    <citation type="submission" date="2016-10" db="EMBL/GenBank/DDBJ databases">
        <authorList>
            <person name="Varghese N."/>
            <person name="Submissions S."/>
        </authorList>
    </citation>
    <scope>NUCLEOTIDE SEQUENCE [LARGE SCALE GENOMIC DNA]</scope>
    <source>
        <strain evidence="7">DSM 17044</strain>
    </source>
</reference>
<dbReference type="InterPro" id="IPR012291">
    <property type="entry name" value="CBM2_carb-bd_dom_sf"/>
</dbReference>
<dbReference type="EC" id="3.2.1.14" evidence="2"/>
<dbReference type="InterPro" id="IPR011583">
    <property type="entry name" value="Chitinase_II/V-like_cat"/>
</dbReference>
<sequence>MRQPRKFLVTALVGALAASCGEEPQEPATLQSLQLAASAAGLKATFATSSKWDGGFNGVFTIQNTTSSPITDWALKFKFNGTVSVRGAPWGAGGSASQGSDGSWTFLPNAWGGNVVPALGSVTVTFEGAGTYSGLSACTINGYSCDGGLPPTDPNDKTAPTVSLSASTTRLTSAGSVVLTAPASDNVGVARVEFYKNGTLLSTDTTSPYSVSDGFSSSAQNGTYSYTAKAFDGAGNSATSSAAGVTVALPQDPPLPPGGRMYIGYASSWNTSIEDLTPANIPSYYTHLNLSFVRPNTAYQKGSFAFDQEVAGLEFFEGATTNTGQKKFTPAQSQTLINNIRALRTRGTQVWLSVGGWSYSQGTQWESFNAARVVDLAQDLGADGIDIDWESSGSSCNKLEAAQFSCSKDGEIAGIITSLDSTIRSRGLKLGISIAGWSTGAYYVKGTPFEEGKVQWGSPFGGTMYSVVKNHGSKLHHINLMSYDGGEYYDPREGYESYRAIYSGPIAMGLEIAPEGAGGATLRLNADPGTVYDAEMLTGQNNMATKYYNVETLATYMKNKGKATDGMMVWQIWKERVHMAPPAGAASVNSAGQKVCQILGITSNCNQSIPTLPKY</sequence>
<evidence type="ECO:0000256" key="3">
    <source>
        <dbReference type="ARBA" id="ARBA00023024"/>
    </source>
</evidence>
<dbReference type="Gene3D" id="2.60.40.10">
    <property type="entry name" value="Immunoglobulins"/>
    <property type="match status" value="1"/>
</dbReference>
<dbReference type="OrthoDB" id="315328at2"/>
<keyword evidence="7" id="KW-1185">Reference proteome</keyword>
<dbReference type="GO" id="GO:0005975">
    <property type="term" value="P:carbohydrate metabolic process"/>
    <property type="evidence" value="ECO:0007669"/>
    <property type="project" value="InterPro"/>
</dbReference>
<dbReference type="PROSITE" id="PS51257">
    <property type="entry name" value="PROKAR_LIPOPROTEIN"/>
    <property type="match status" value="1"/>
</dbReference>
<dbReference type="Gene3D" id="2.60.40.290">
    <property type="match status" value="1"/>
</dbReference>
<dbReference type="InterPro" id="IPR050314">
    <property type="entry name" value="Glycosyl_Hydrlase_18"/>
</dbReference>
<dbReference type="Gene3D" id="3.20.20.80">
    <property type="entry name" value="Glycosidases"/>
    <property type="match status" value="1"/>
</dbReference>
<dbReference type="PANTHER" id="PTHR11177:SF317">
    <property type="entry name" value="CHITINASE 12-RELATED"/>
    <property type="match status" value="1"/>
</dbReference>
<keyword evidence="3" id="KW-0119">Carbohydrate metabolism</keyword>
<evidence type="ECO:0000256" key="2">
    <source>
        <dbReference type="ARBA" id="ARBA00012729"/>
    </source>
</evidence>
<dbReference type="PROSITE" id="PS51910">
    <property type="entry name" value="GH18_2"/>
    <property type="match status" value="1"/>
</dbReference>
<dbReference type="PROSITE" id="PS51173">
    <property type="entry name" value="CBM2"/>
    <property type="match status" value="1"/>
</dbReference>
<dbReference type="EMBL" id="FOAP01000006">
    <property type="protein sequence ID" value="SEL44635.1"/>
    <property type="molecule type" value="Genomic_DNA"/>
</dbReference>
<dbReference type="GO" id="GO:0005576">
    <property type="term" value="C:extracellular region"/>
    <property type="evidence" value="ECO:0007669"/>
    <property type="project" value="TreeGrafter"/>
</dbReference>
<dbReference type="AlphaFoldDB" id="A0A1H7QAX5"/>
<evidence type="ECO:0000259" key="4">
    <source>
        <dbReference type="PROSITE" id="PS51173"/>
    </source>
</evidence>
<name>A0A1H7QAX5_STIAU</name>
<evidence type="ECO:0000256" key="1">
    <source>
        <dbReference type="ARBA" id="ARBA00000822"/>
    </source>
</evidence>
<dbReference type="InterPro" id="IPR001919">
    <property type="entry name" value="CBD2"/>
</dbReference>